<feature type="signal peptide" evidence="1">
    <location>
        <begin position="1"/>
        <end position="24"/>
    </location>
</feature>
<dbReference type="AlphaFoldDB" id="A0A2T7DYR5"/>
<name>A0A2T7DYR5_9POAL</name>
<accession>A0A2T7DYR5</accession>
<keyword evidence="3" id="KW-1185">Reference proteome</keyword>
<protein>
    <submittedName>
        <fullName evidence="2">Uncharacterized protein</fullName>
    </submittedName>
</protein>
<organism evidence="2 3">
    <name type="scientific">Panicum hallii var. hallii</name>
    <dbReference type="NCBI Taxonomy" id="1504633"/>
    <lineage>
        <taxon>Eukaryota</taxon>
        <taxon>Viridiplantae</taxon>
        <taxon>Streptophyta</taxon>
        <taxon>Embryophyta</taxon>
        <taxon>Tracheophyta</taxon>
        <taxon>Spermatophyta</taxon>
        <taxon>Magnoliopsida</taxon>
        <taxon>Liliopsida</taxon>
        <taxon>Poales</taxon>
        <taxon>Poaceae</taxon>
        <taxon>PACMAD clade</taxon>
        <taxon>Panicoideae</taxon>
        <taxon>Panicodae</taxon>
        <taxon>Paniceae</taxon>
        <taxon>Panicinae</taxon>
        <taxon>Panicum</taxon>
        <taxon>Panicum sect. Panicum</taxon>
    </lineage>
</organism>
<dbReference type="EMBL" id="CM009752">
    <property type="protein sequence ID" value="PUZ60722.1"/>
    <property type="molecule type" value="Genomic_DNA"/>
</dbReference>
<dbReference type="Gramene" id="PUZ60722">
    <property type="protein sequence ID" value="PUZ60722"/>
    <property type="gene ID" value="GQ55_4G170500"/>
</dbReference>
<dbReference type="Proteomes" id="UP000244336">
    <property type="component" value="Chromosome 4"/>
</dbReference>
<reference evidence="2 3" key="1">
    <citation type="submission" date="2018-04" db="EMBL/GenBank/DDBJ databases">
        <title>WGS assembly of Panicum hallii var. hallii HAL2.</title>
        <authorList>
            <person name="Lovell J."/>
            <person name="Jenkins J."/>
            <person name="Lowry D."/>
            <person name="Mamidi S."/>
            <person name="Sreedasyam A."/>
            <person name="Weng X."/>
            <person name="Barry K."/>
            <person name="Bonette J."/>
            <person name="Campitelli B."/>
            <person name="Daum C."/>
            <person name="Gordon S."/>
            <person name="Gould B."/>
            <person name="Lipzen A."/>
            <person name="MacQueen A."/>
            <person name="Palacio-Mejia J."/>
            <person name="Plott C."/>
            <person name="Shakirov E."/>
            <person name="Shu S."/>
            <person name="Yoshinaga Y."/>
            <person name="Zane M."/>
            <person name="Rokhsar D."/>
            <person name="Grimwood J."/>
            <person name="Schmutz J."/>
            <person name="Juenger T."/>
        </authorList>
    </citation>
    <scope>NUCLEOTIDE SEQUENCE [LARGE SCALE GENOMIC DNA]</scope>
    <source>
        <strain evidence="3">cv. HAL2</strain>
    </source>
</reference>
<sequence>MPKLAHGSGILFFGFAFGIACAKGDGLAAISRSATDNRMDAAPGVRTTMESKFGIEYERGGPTQAPPKIVSLSHPSSLWALSIRIIKVYGFDFDFDEAPPLQYCRGTVSSVQGKAYKSTKSDQNFATASPVCAS</sequence>
<feature type="chain" id="PRO_5015719213" evidence="1">
    <location>
        <begin position="25"/>
        <end position="134"/>
    </location>
</feature>
<proteinExistence type="predicted"/>
<evidence type="ECO:0000313" key="3">
    <source>
        <dbReference type="Proteomes" id="UP000244336"/>
    </source>
</evidence>
<evidence type="ECO:0000313" key="2">
    <source>
        <dbReference type="EMBL" id="PUZ60722.1"/>
    </source>
</evidence>
<gene>
    <name evidence="2" type="ORF">GQ55_4G170500</name>
</gene>
<keyword evidence="1" id="KW-0732">Signal</keyword>
<dbReference type="PROSITE" id="PS51257">
    <property type="entry name" value="PROKAR_LIPOPROTEIN"/>
    <property type="match status" value="1"/>
</dbReference>
<evidence type="ECO:0000256" key="1">
    <source>
        <dbReference type="SAM" id="SignalP"/>
    </source>
</evidence>